<feature type="domain" description="ABC transporter" evidence="4">
    <location>
        <begin position="2"/>
        <end position="254"/>
    </location>
</feature>
<feature type="domain" description="ABC transporter" evidence="4">
    <location>
        <begin position="325"/>
        <end position="540"/>
    </location>
</feature>
<dbReference type="SMART" id="SM00382">
    <property type="entry name" value="AAA"/>
    <property type="match status" value="2"/>
</dbReference>
<name>A0AAU8NC37_9BACL</name>
<dbReference type="RefSeq" id="WP_342553526.1">
    <property type="nucleotide sequence ID" value="NZ_CP159992.1"/>
</dbReference>
<dbReference type="InterPro" id="IPR003439">
    <property type="entry name" value="ABC_transporter-like_ATP-bd"/>
</dbReference>
<dbReference type="PANTHER" id="PTHR19211">
    <property type="entry name" value="ATP-BINDING TRANSPORT PROTEIN-RELATED"/>
    <property type="match status" value="1"/>
</dbReference>
<protein>
    <submittedName>
        <fullName evidence="5">ATP-binding cassette domain-containing protein</fullName>
    </submittedName>
</protein>
<dbReference type="AlphaFoldDB" id="A0AAU8NC37"/>
<dbReference type="InterPro" id="IPR017871">
    <property type="entry name" value="ABC_transporter-like_CS"/>
</dbReference>
<keyword evidence="3 5" id="KW-0067">ATP-binding</keyword>
<keyword evidence="2" id="KW-0547">Nucleotide-binding</keyword>
<dbReference type="InterPro" id="IPR050611">
    <property type="entry name" value="ABCF"/>
</dbReference>
<evidence type="ECO:0000259" key="4">
    <source>
        <dbReference type="PROSITE" id="PS50893"/>
    </source>
</evidence>
<evidence type="ECO:0000256" key="3">
    <source>
        <dbReference type="ARBA" id="ARBA00022840"/>
    </source>
</evidence>
<dbReference type="SUPFAM" id="SSF52540">
    <property type="entry name" value="P-loop containing nucleoside triphosphate hydrolases"/>
    <property type="match status" value="2"/>
</dbReference>
<evidence type="ECO:0000256" key="1">
    <source>
        <dbReference type="ARBA" id="ARBA00022737"/>
    </source>
</evidence>
<dbReference type="PROSITE" id="PS00211">
    <property type="entry name" value="ABC_TRANSPORTER_1"/>
    <property type="match status" value="1"/>
</dbReference>
<gene>
    <name evidence="5" type="ORF">ABXS70_26470</name>
</gene>
<accession>A0AAU8NC37</accession>
<organism evidence="5">
    <name type="scientific">Paenibacillus sp. AN1007</name>
    <dbReference type="NCBI Taxonomy" id="3151385"/>
    <lineage>
        <taxon>Bacteria</taxon>
        <taxon>Bacillati</taxon>
        <taxon>Bacillota</taxon>
        <taxon>Bacilli</taxon>
        <taxon>Bacillales</taxon>
        <taxon>Paenibacillaceae</taxon>
        <taxon>Paenibacillus</taxon>
    </lineage>
</organism>
<evidence type="ECO:0000313" key="5">
    <source>
        <dbReference type="EMBL" id="XCP94610.1"/>
    </source>
</evidence>
<keyword evidence="1" id="KW-0677">Repeat</keyword>
<dbReference type="PROSITE" id="PS50893">
    <property type="entry name" value="ABC_TRANSPORTER_2"/>
    <property type="match status" value="2"/>
</dbReference>
<dbReference type="GO" id="GO:0005524">
    <property type="term" value="F:ATP binding"/>
    <property type="evidence" value="ECO:0007669"/>
    <property type="project" value="UniProtKB-KW"/>
</dbReference>
<dbReference type="Pfam" id="PF00005">
    <property type="entry name" value="ABC_tran"/>
    <property type="match status" value="2"/>
</dbReference>
<dbReference type="GO" id="GO:0016887">
    <property type="term" value="F:ATP hydrolysis activity"/>
    <property type="evidence" value="ECO:0007669"/>
    <property type="project" value="InterPro"/>
</dbReference>
<sequence length="579" mass="66139">MIKVEQLSFSFPQKELYKNISFTLEEGQHCAFIGTSGSGKSTLIEILMDPERHLFEGKLEIDPEYRIGYVSQFSQVDPTAEMTVFEYIAEDFIKIQDEITAMYAEMGTAPDMDSLLEKVQLALDTLDAMGGDDYESTIHKQLNLANLLKLKDVGVSSLSGGEFKLIQVMKEMLRSPDLMIMDEPDVFLDFENLNALKQLINSHKGMLLVVTHNRYLLNHCFNKIIHLENLELQEFDGRYIEYNFSLLQTKIELQEIAVAEAEEIERYDGVIENLRAIATINSEASRGRALKARVKFQERLEARRIKAPFVDIKQPNIRFDLDHKVEDSMAVKVSDYSVSFDELLLKDVSFEIQSTDKVAIIGPNGTGKTTLLRDIFKNNQDSIEINDNLKAAYLSQLQGETLKDTNTILHEFIDAGFETYDEIRAYLVNYGFEGEILDQKIASLSGGEKNMLQLAKAAASHADLLLLDEPTSHLDIYTQIALEKAIEEYPGAILMISHDFYSVVNGMDYVLIINDKTIRKMSMRKFRQMIYARHFSKDYLENEQKKKAVEMQIELALKDTDFERAKGLVDELEEIIKQL</sequence>
<evidence type="ECO:0000256" key="2">
    <source>
        <dbReference type="ARBA" id="ARBA00022741"/>
    </source>
</evidence>
<dbReference type="PANTHER" id="PTHR19211:SF14">
    <property type="entry name" value="ATP-BINDING CASSETTE SUB-FAMILY F MEMBER 1"/>
    <property type="match status" value="1"/>
</dbReference>
<reference evidence="5" key="1">
    <citation type="submission" date="2024-05" db="EMBL/GenBank/DDBJ databases">
        <title>Draft genome assemblies of 36 bacteria isolated from hibernating arctic ground squirrels.</title>
        <authorList>
            <person name="McKee H."/>
            <person name="Mullen L."/>
            <person name="Drown D.M."/>
            <person name="Duddleston K.N."/>
        </authorList>
    </citation>
    <scope>NUCLEOTIDE SEQUENCE</scope>
    <source>
        <strain evidence="5">AN1007</strain>
    </source>
</reference>
<dbReference type="CDD" id="cd03221">
    <property type="entry name" value="ABCF_EF-3"/>
    <property type="match status" value="1"/>
</dbReference>
<dbReference type="InterPro" id="IPR027417">
    <property type="entry name" value="P-loop_NTPase"/>
</dbReference>
<proteinExistence type="predicted"/>
<dbReference type="Gene3D" id="3.40.50.300">
    <property type="entry name" value="P-loop containing nucleotide triphosphate hydrolases"/>
    <property type="match status" value="2"/>
</dbReference>
<dbReference type="InterPro" id="IPR003593">
    <property type="entry name" value="AAA+_ATPase"/>
</dbReference>
<dbReference type="EMBL" id="CP159992">
    <property type="protein sequence ID" value="XCP94610.1"/>
    <property type="molecule type" value="Genomic_DNA"/>
</dbReference>